<proteinExistence type="predicted"/>
<dbReference type="SUPFAM" id="SSF109604">
    <property type="entry name" value="HD-domain/PDEase-like"/>
    <property type="match status" value="1"/>
</dbReference>
<name>A0A1G6ZRY1_9FLAO</name>
<reference evidence="3 4" key="1">
    <citation type="submission" date="2016-10" db="EMBL/GenBank/DDBJ databases">
        <authorList>
            <person name="de Groot N.N."/>
        </authorList>
    </citation>
    <scope>NUCLEOTIDE SEQUENCE [LARGE SCALE GENOMIC DNA]</scope>
    <source>
        <strain evidence="3 4">DSM 24015</strain>
    </source>
</reference>
<accession>A0A1G6ZRY1</accession>
<sequence length="467" mass="53457">MIKIEELTLIELIEQNMILNHLFTNERTGEQDNRKASRSDFQRDYDRIIFSSAFRRLQNKTQVFPLPGSVFVHNRLTHSLEVSSVGRSLGSLVGEFLVDKFSKDLTLEAQEFYLHQLGSVIASGCLCHDIGNPAFGHSGEDAIASYFDKNEASIKSNFSDKEWKDLINFEGNANAIRVLTHQQNGKDAGGMHLTYTTLASIAKYPCESIAKDKKILHRKKFGFFQNEKSTFEAIAAKTQMIKETDEPLIYKRHPFVWLVEAADDICYNIIDMEDAHRLGIISTSDCKNLFYDLVKSVDGNTKRVDAKMATLADDNETISYLRAKTINALINKSFEIYKENVSAILSGEMDMGLLDIYRKQNDSLQQIEKFSIEKIYNHKAVVEIENAGYNVMYELLDHFIPPMILDKEKRKKYDEKALLLIPKQFRYEDESTYRKILGVLDFVSGMTDNFATDLYRKIKGIEIGMTM</sequence>
<dbReference type="GO" id="GO:0008832">
    <property type="term" value="F:dGTPase activity"/>
    <property type="evidence" value="ECO:0007669"/>
    <property type="project" value="TreeGrafter"/>
</dbReference>
<dbReference type="Gene3D" id="1.10.3410.10">
    <property type="entry name" value="putative deoxyguanosinetriphosphate triphosphohydrolase like domain"/>
    <property type="match status" value="1"/>
</dbReference>
<dbReference type="STRING" id="1071918.SAMN05421544_102154"/>
<dbReference type="NCBIfam" id="TIGR01353">
    <property type="entry name" value="dGTP_triPase"/>
    <property type="match status" value="1"/>
</dbReference>
<dbReference type="InterPro" id="IPR023293">
    <property type="entry name" value="dGTP_triP_hydro_central_sf"/>
</dbReference>
<dbReference type="InterPro" id="IPR026875">
    <property type="entry name" value="PHydrolase_assoc_dom"/>
</dbReference>
<dbReference type="SMART" id="SM00471">
    <property type="entry name" value="HDc"/>
    <property type="match status" value="1"/>
</dbReference>
<dbReference type="InterPro" id="IPR003607">
    <property type="entry name" value="HD/PDEase_dom"/>
</dbReference>
<gene>
    <name evidence="3" type="ORF">SAMN05421544_102154</name>
</gene>
<dbReference type="Proteomes" id="UP000198517">
    <property type="component" value="Unassembled WGS sequence"/>
</dbReference>
<evidence type="ECO:0000313" key="4">
    <source>
        <dbReference type="Proteomes" id="UP000198517"/>
    </source>
</evidence>
<dbReference type="Pfam" id="PF13286">
    <property type="entry name" value="HD_assoc"/>
    <property type="match status" value="1"/>
</dbReference>
<keyword evidence="1" id="KW-0378">Hydrolase</keyword>
<dbReference type="InterPro" id="IPR027432">
    <property type="entry name" value="dGTP_triphosphohydrolase_C"/>
</dbReference>
<dbReference type="AlphaFoldDB" id="A0A1G6ZRY1"/>
<feature type="domain" description="HD/PDEase" evidence="2">
    <location>
        <begin position="71"/>
        <end position="277"/>
    </location>
</feature>
<keyword evidence="4" id="KW-1185">Reference proteome</keyword>
<protein>
    <submittedName>
        <fullName evidence="3">dGTPase</fullName>
    </submittedName>
</protein>
<evidence type="ECO:0000313" key="3">
    <source>
        <dbReference type="EMBL" id="SDE04326.1"/>
    </source>
</evidence>
<dbReference type="PANTHER" id="PTHR11373:SF32">
    <property type="entry name" value="DEOXYGUANOSINETRIPHOSPHATE TRIPHOSPHOHYDROLASE"/>
    <property type="match status" value="1"/>
</dbReference>
<dbReference type="PANTHER" id="PTHR11373">
    <property type="entry name" value="DEOXYNUCLEOSIDE TRIPHOSPHATE TRIPHOSPHOHYDROLASE"/>
    <property type="match status" value="1"/>
</dbReference>
<dbReference type="Gene3D" id="1.10.3550.10">
    <property type="entry name" value="eoxyguanosinetriphosphate triphosphohydrolase domain-like"/>
    <property type="match status" value="1"/>
</dbReference>
<dbReference type="NCBIfam" id="NF002205">
    <property type="entry name" value="PRK01096.1"/>
    <property type="match status" value="1"/>
</dbReference>
<dbReference type="InterPro" id="IPR006261">
    <property type="entry name" value="dGTPase"/>
</dbReference>
<dbReference type="Gene3D" id="1.10.3210.10">
    <property type="entry name" value="Hypothetical protein af1432"/>
    <property type="match status" value="1"/>
</dbReference>
<dbReference type="InterPro" id="IPR050135">
    <property type="entry name" value="dGTPase-like"/>
</dbReference>
<organism evidence="3 4">
    <name type="scientific">Riemerella columbipharyngis</name>
    <dbReference type="NCBI Taxonomy" id="1071918"/>
    <lineage>
        <taxon>Bacteria</taxon>
        <taxon>Pseudomonadati</taxon>
        <taxon>Bacteroidota</taxon>
        <taxon>Flavobacteriia</taxon>
        <taxon>Flavobacteriales</taxon>
        <taxon>Weeksellaceae</taxon>
        <taxon>Riemerella</taxon>
    </lineage>
</organism>
<evidence type="ECO:0000256" key="1">
    <source>
        <dbReference type="ARBA" id="ARBA00022801"/>
    </source>
</evidence>
<dbReference type="EMBL" id="FNAS01000002">
    <property type="protein sequence ID" value="SDE04326.1"/>
    <property type="molecule type" value="Genomic_DNA"/>
</dbReference>
<dbReference type="GO" id="GO:0006203">
    <property type="term" value="P:dGTP catabolic process"/>
    <property type="evidence" value="ECO:0007669"/>
    <property type="project" value="TreeGrafter"/>
</dbReference>
<evidence type="ECO:0000259" key="2">
    <source>
        <dbReference type="SMART" id="SM00471"/>
    </source>
</evidence>